<feature type="transmembrane region" description="Helical" evidence="8">
    <location>
        <begin position="285"/>
        <end position="305"/>
    </location>
</feature>
<dbReference type="CDD" id="cd06442">
    <property type="entry name" value="DPM1_like"/>
    <property type="match status" value="1"/>
</dbReference>
<evidence type="ECO:0000256" key="8">
    <source>
        <dbReference type="SAM" id="Phobius"/>
    </source>
</evidence>
<evidence type="ECO:0000313" key="12">
    <source>
        <dbReference type="Proteomes" id="UP000053127"/>
    </source>
</evidence>
<dbReference type="GO" id="GO:0006506">
    <property type="term" value="P:GPI anchor biosynthetic process"/>
    <property type="evidence" value="ECO:0007669"/>
    <property type="project" value="TreeGrafter"/>
</dbReference>
<dbReference type="Gene3D" id="3.90.550.10">
    <property type="entry name" value="Spore Coat Polysaccharide Biosynthesis Protein SpsA, Chain A"/>
    <property type="match status" value="1"/>
</dbReference>
<dbReference type="STRING" id="67386.AQI95_08995"/>
<sequence>MSEYTAPALGRGAVEVPEPGAVTLVVPTFNESANIRQLLHRITESVPARLPCEVLFVDDSTDDTPEVIRAAAQDCPFPVAVLHREEPVGGLGGAVVEGLKAATSDWIVVMDGDCQHPPSLVPELVATGERTNAALVVASRYIEGGSRAGLAGGYRVAVSRGATWLAKALFPRRLHGISDPMSGFFAIRRSAVTADVLKPLGYKILLELAVRSRPRRVAEVPFVFQDRFAGESKSTAQEGLRFLRHLAGLRTASPAARMVGFGLIGASGFVPNLVGLWALTALGMHYVPAEILANQLGVVWNFLLIEQLLFRDRRAHRRWWDRLGRFALLANADLVLRIPLIALLVGRFGMGALSATALALVMTFVLRFVGTEALVYLPRRTDRKRAA</sequence>
<name>A0A101PBL7_9ACTN</name>
<feature type="domain" description="GtrA/DPMS transmembrane" evidence="10">
    <location>
        <begin position="261"/>
        <end position="375"/>
    </location>
</feature>
<feature type="domain" description="Glycosyltransferase 2-like" evidence="9">
    <location>
        <begin position="24"/>
        <end position="192"/>
    </location>
</feature>
<evidence type="ECO:0000259" key="9">
    <source>
        <dbReference type="Pfam" id="PF00535"/>
    </source>
</evidence>
<dbReference type="EMBL" id="LMWN01000008">
    <property type="protein sequence ID" value="KUN08490.1"/>
    <property type="molecule type" value="Genomic_DNA"/>
</dbReference>
<dbReference type="GO" id="GO:0004582">
    <property type="term" value="F:dolichyl-phosphate beta-D-mannosyltransferase activity"/>
    <property type="evidence" value="ECO:0007669"/>
    <property type="project" value="InterPro"/>
</dbReference>
<dbReference type="InterPro" id="IPR007267">
    <property type="entry name" value="GtrA_DPMS_TM"/>
</dbReference>
<feature type="transmembrane region" description="Helical" evidence="8">
    <location>
        <begin position="352"/>
        <end position="377"/>
    </location>
</feature>
<protein>
    <submittedName>
        <fullName evidence="11">Dolichol-phosphate mannosyltransferase</fullName>
    </submittedName>
</protein>
<evidence type="ECO:0000256" key="2">
    <source>
        <dbReference type="ARBA" id="ARBA00006739"/>
    </source>
</evidence>
<dbReference type="Pfam" id="PF00535">
    <property type="entry name" value="Glycos_transf_2"/>
    <property type="match status" value="1"/>
</dbReference>
<keyword evidence="12" id="KW-1185">Reference proteome</keyword>
<feature type="transmembrane region" description="Helical" evidence="8">
    <location>
        <begin position="326"/>
        <end position="346"/>
    </location>
</feature>
<dbReference type="PANTHER" id="PTHR43398:SF1">
    <property type="entry name" value="DOLICHOL-PHOSPHATE MANNOSYLTRANSFERASE SUBUNIT 1"/>
    <property type="match status" value="1"/>
</dbReference>
<evidence type="ECO:0000256" key="4">
    <source>
        <dbReference type="ARBA" id="ARBA00022679"/>
    </source>
</evidence>
<feature type="transmembrane region" description="Helical" evidence="8">
    <location>
        <begin position="259"/>
        <end position="279"/>
    </location>
</feature>
<dbReference type="GO" id="GO:0006488">
    <property type="term" value="P:dolichol-linked oligosaccharide biosynthetic process"/>
    <property type="evidence" value="ECO:0007669"/>
    <property type="project" value="TreeGrafter"/>
</dbReference>
<dbReference type="InterPro" id="IPR001173">
    <property type="entry name" value="Glyco_trans_2-like"/>
</dbReference>
<dbReference type="Pfam" id="PF04138">
    <property type="entry name" value="GtrA_DPMS_TM"/>
    <property type="match status" value="1"/>
</dbReference>
<comment type="subcellular location">
    <subcellularLocation>
        <location evidence="1">Membrane</location>
        <topology evidence="1">Multi-pass membrane protein</topology>
    </subcellularLocation>
</comment>
<dbReference type="OrthoDB" id="9810303at2"/>
<dbReference type="RefSeq" id="WP_067120057.1">
    <property type="nucleotide sequence ID" value="NZ_JBFACD010000013.1"/>
</dbReference>
<comment type="caution">
    <text evidence="11">The sequence shown here is derived from an EMBL/GenBank/DDBJ whole genome shotgun (WGS) entry which is preliminary data.</text>
</comment>
<organism evidence="11 12">
    <name type="scientific">Streptomyces yokosukanensis</name>
    <dbReference type="NCBI Taxonomy" id="67386"/>
    <lineage>
        <taxon>Bacteria</taxon>
        <taxon>Bacillati</taxon>
        <taxon>Actinomycetota</taxon>
        <taxon>Actinomycetes</taxon>
        <taxon>Kitasatosporales</taxon>
        <taxon>Streptomycetaceae</taxon>
        <taxon>Streptomyces</taxon>
    </lineage>
</organism>
<dbReference type="AlphaFoldDB" id="A0A101PBL7"/>
<dbReference type="GO" id="GO:0016020">
    <property type="term" value="C:membrane"/>
    <property type="evidence" value="ECO:0007669"/>
    <property type="project" value="UniProtKB-SubCell"/>
</dbReference>
<gene>
    <name evidence="11" type="ORF">AQI95_08995</name>
</gene>
<evidence type="ECO:0000259" key="10">
    <source>
        <dbReference type="Pfam" id="PF04138"/>
    </source>
</evidence>
<evidence type="ECO:0000256" key="1">
    <source>
        <dbReference type="ARBA" id="ARBA00004141"/>
    </source>
</evidence>
<keyword evidence="6 8" id="KW-1133">Transmembrane helix</keyword>
<dbReference type="GO" id="GO:0035269">
    <property type="term" value="P:protein O-linked glycosylation via mannose"/>
    <property type="evidence" value="ECO:0007669"/>
    <property type="project" value="TreeGrafter"/>
</dbReference>
<dbReference type="SUPFAM" id="SSF53448">
    <property type="entry name" value="Nucleotide-diphospho-sugar transferases"/>
    <property type="match status" value="1"/>
</dbReference>
<evidence type="ECO:0000313" key="11">
    <source>
        <dbReference type="EMBL" id="KUN08490.1"/>
    </source>
</evidence>
<keyword evidence="3 11" id="KW-0328">Glycosyltransferase</keyword>
<accession>A0A101PBL7</accession>
<proteinExistence type="inferred from homology"/>
<reference evidence="11 12" key="1">
    <citation type="submission" date="2015-10" db="EMBL/GenBank/DDBJ databases">
        <title>Draft genome sequence of Streptomyces yokosukanensis DSM 40224, type strain for the species Streptomyces yokosukanensis.</title>
        <authorList>
            <person name="Ruckert C."/>
            <person name="Winkler A."/>
            <person name="Kalinowski J."/>
            <person name="Kampfer P."/>
            <person name="Glaeser S."/>
        </authorList>
    </citation>
    <scope>NUCLEOTIDE SEQUENCE [LARGE SCALE GENOMIC DNA]</scope>
    <source>
        <strain evidence="11 12">DSM 40224</strain>
    </source>
</reference>
<evidence type="ECO:0000256" key="5">
    <source>
        <dbReference type="ARBA" id="ARBA00022692"/>
    </source>
</evidence>
<keyword evidence="5 8" id="KW-0812">Transmembrane</keyword>
<evidence type="ECO:0000256" key="3">
    <source>
        <dbReference type="ARBA" id="ARBA00022676"/>
    </source>
</evidence>
<dbReference type="InterPro" id="IPR039528">
    <property type="entry name" value="DPM1-like"/>
</dbReference>
<dbReference type="Proteomes" id="UP000053127">
    <property type="component" value="Unassembled WGS sequence"/>
</dbReference>
<keyword evidence="4 11" id="KW-0808">Transferase</keyword>
<dbReference type="PANTHER" id="PTHR43398">
    <property type="entry name" value="DOLICHOL-PHOSPHATE MANNOSYLTRANSFERASE SUBUNIT 1"/>
    <property type="match status" value="1"/>
</dbReference>
<keyword evidence="7 8" id="KW-0472">Membrane</keyword>
<evidence type="ECO:0000256" key="6">
    <source>
        <dbReference type="ARBA" id="ARBA00022989"/>
    </source>
</evidence>
<dbReference type="InterPro" id="IPR029044">
    <property type="entry name" value="Nucleotide-diphossugar_trans"/>
</dbReference>
<dbReference type="GO" id="GO:0000271">
    <property type="term" value="P:polysaccharide biosynthetic process"/>
    <property type="evidence" value="ECO:0007669"/>
    <property type="project" value="InterPro"/>
</dbReference>
<comment type="similarity">
    <text evidence="2">Belongs to the glycosyltransferase 2 family.</text>
</comment>
<evidence type="ECO:0000256" key="7">
    <source>
        <dbReference type="ARBA" id="ARBA00023136"/>
    </source>
</evidence>